<reference evidence="2" key="1">
    <citation type="journal article" date="2011" name="Nature">
        <title>Genome sequence and analysis of the tuber crop potato.</title>
        <authorList>
            <consortium name="The Potato Genome Sequencing Consortium"/>
        </authorList>
    </citation>
    <scope>NUCLEOTIDE SEQUENCE [LARGE SCALE GENOMIC DNA]</scope>
    <source>
        <strain evidence="2">cv. DM1-3 516 R44</strain>
    </source>
</reference>
<keyword evidence="2" id="KW-1185">Reference proteome</keyword>
<reference evidence="1" key="2">
    <citation type="submission" date="2015-06" db="UniProtKB">
        <authorList>
            <consortium name="EnsemblPlants"/>
        </authorList>
    </citation>
    <scope>IDENTIFICATION</scope>
    <source>
        <strain evidence="1">DM1-3 516 R44</strain>
    </source>
</reference>
<dbReference type="PaxDb" id="4113-PGSC0003DMT400071550"/>
<dbReference type="InParanoid" id="M1CNY6"/>
<dbReference type="Gramene" id="PGSC0003DMT400071563">
    <property type="protein sequence ID" value="PGSC0003DMT400071563"/>
    <property type="gene ID" value="PGSC0003DMG400027837"/>
</dbReference>
<dbReference type="EnsemblPlants" id="PGSC0003DMT400071550">
    <property type="protein sequence ID" value="PGSC0003DMT400071550"/>
    <property type="gene ID" value="PGSC0003DMG400027837"/>
</dbReference>
<dbReference type="HOGENOM" id="CLU_2817400_0_0_1"/>
<proteinExistence type="predicted"/>
<name>M1CNY6_SOLTU</name>
<organism evidence="1 2">
    <name type="scientific">Solanum tuberosum</name>
    <name type="common">Potato</name>
    <dbReference type="NCBI Taxonomy" id="4113"/>
    <lineage>
        <taxon>Eukaryota</taxon>
        <taxon>Viridiplantae</taxon>
        <taxon>Streptophyta</taxon>
        <taxon>Embryophyta</taxon>
        <taxon>Tracheophyta</taxon>
        <taxon>Spermatophyta</taxon>
        <taxon>Magnoliopsida</taxon>
        <taxon>eudicotyledons</taxon>
        <taxon>Gunneridae</taxon>
        <taxon>Pentapetalae</taxon>
        <taxon>asterids</taxon>
        <taxon>lamiids</taxon>
        <taxon>Solanales</taxon>
        <taxon>Solanaceae</taxon>
        <taxon>Solanoideae</taxon>
        <taxon>Solaneae</taxon>
        <taxon>Solanum</taxon>
    </lineage>
</organism>
<dbReference type="AlphaFoldDB" id="M1CNY6"/>
<accession>M1CNY6</accession>
<sequence length="67" mass="7939">MVLRLNINQIEPGTRDRICKVQIVEIARPRESHDKKCIFQNLILEDEMVKPLLYFVLSLLLFRSQLT</sequence>
<protein>
    <submittedName>
        <fullName evidence="1">Uncharacterized protein</fullName>
    </submittedName>
</protein>
<dbReference type="EnsemblPlants" id="PGSC0003DMT400071563">
    <property type="protein sequence ID" value="PGSC0003DMT400071563"/>
    <property type="gene ID" value="PGSC0003DMG400027837"/>
</dbReference>
<dbReference type="OMA" id="RICKVQI"/>
<dbReference type="Proteomes" id="UP000011115">
    <property type="component" value="Unassembled WGS sequence"/>
</dbReference>
<evidence type="ECO:0000313" key="2">
    <source>
        <dbReference type="Proteomes" id="UP000011115"/>
    </source>
</evidence>
<evidence type="ECO:0000313" key="1">
    <source>
        <dbReference type="EnsemblPlants" id="PGSC0003DMT400071550"/>
    </source>
</evidence>
<dbReference type="Gramene" id="PGSC0003DMT400071550">
    <property type="protein sequence ID" value="PGSC0003DMT400071550"/>
    <property type="gene ID" value="PGSC0003DMG400027837"/>
</dbReference>